<dbReference type="AlphaFoldDB" id="X1NJV2"/>
<comment type="caution">
    <text evidence="1">The sequence shown here is derived from an EMBL/GenBank/DDBJ whole genome shotgun (WGS) entry which is preliminary data.</text>
</comment>
<dbReference type="EMBL" id="BARV01030707">
    <property type="protein sequence ID" value="GAI44312.1"/>
    <property type="molecule type" value="Genomic_DNA"/>
</dbReference>
<feature type="non-terminal residue" evidence="1">
    <location>
        <position position="1"/>
    </location>
</feature>
<sequence>PYNYPDLSVPRLCDEAQKDMDEAVSYFRQGSYKDAGYKLIMTYFDIEVCEDLIKFRPNAAVLAGAKKNSTYYPDLTAGSSPDESSNDEMVVDYLQKYRQKLMNITADMKAGDYERIAPELDAAQQEMTIVKRLAKSTISIKGRYVFQYADTPTSVDFLQLSLRALQELEKYLAQDDAIPVDAAKKLYTAKLNLLVGRDVLENQTLIFESGGSINWKTLQEYNLSLQSAEIALYKAKQDIMNTVIIAPSDGTVVSV</sequence>
<reference evidence="1" key="1">
    <citation type="journal article" date="2014" name="Front. Microbiol.">
        <title>High frequency of phylogenetically diverse reductive dehalogenase-homologous genes in deep subseafloor sedimentary metagenomes.</title>
        <authorList>
            <person name="Kawai M."/>
            <person name="Futagami T."/>
            <person name="Toyoda A."/>
            <person name="Takaki Y."/>
            <person name="Nishi S."/>
            <person name="Hori S."/>
            <person name="Arai W."/>
            <person name="Tsubouchi T."/>
            <person name="Morono Y."/>
            <person name="Uchiyama I."/>
            <person name="Ito T."/>
            <person name="Fujiyama A."/>
            <person name="Inagaki F."/>
            <person name="Takami H."/>
        </authorList>
    </citation>
    <scope>NUCLEOTIDE SEQUENCE</scope>
    <source>
        <strain evidence="1">Expedition CK06-06</strain>
    </source>
</reference>
<organism evidence="1">
    <name type="scientific">marine sediment metagenome</name>
    <dbReference type="NCBI Taxonomy" id="412755"/>
    <lineage>
        <taxon>unclassified sequences</taxon>
        <taxon>metagenomes</taxon>
        <taxon>ecological metagenomes</taxon>
    </lineage>
</organism>
<proteinExistence type="predicted"/>
<feature type="non-terminal residue" evidence="1">
    <location>
        <position position="255"/>
    </location>
</feature>
<evidence type="ECO:0000313" key="1">
    <source>
        <dbReference type="EMBL" id="GAI44312.1"/>
    </source>
</evidence>
<name>X1NJV2_9ZZZZ</name>
<gene>
    <name evidence="1" type="ORF">S06H3_48729</name>
</gene>
<accession>X1NJV2</accession>
<protein>
    <submittedName>
        <fullName evidence="1">Uncharacterized protein</fullName>
    </submittedName>
</protein>